<dbReference type="EMBL" id="CP093351">
    <property type="protein sequence ID" value="WOH14139.1"/>
    <property type="molecule type" value="Genomic_DNA"/>
</dbReference>
<sequence length="89" mass="10249">MDKKGADEVDIMEEGDDIDGDKYNERSYNTEDSDYNEEKEPDEDIESNEESFVYKNNEVAEDNGEDIHINEAVDDSIEDIFLSECKILS</sequence>
<reference evidence="2" key="1">
    <citation type="journal article" date="2016" name="Nat. Genet.">
        <title>A high-quality carrot genome assembly provides new insights into carotenoid accumulation and asterid genome evolution.</title>
        <authorList>
            <person name="Iorizzo M."/>
            <person name="Ellison S."/>
            <person name="Senalik D."/>
            <person name="Zeng P."/>
            <person name="Satapoomin P."/>
            <person name="Huang J."/>
            <person name="Bowman M."/>
            <person name="Iovene M."/>
            <person name="Sanseverino W."/>
            <person name="Cavagnaro P."/>
            <person name="Yildiz M."/>
            <person name="Macko-Podgorni A."/>
            <person name="Moranska E."/>
            <person name="Grzebelus E."/>
            <person name="Grzebelus D."/>
            <person name="Ashrafi H."/>
            <person name="Zheng Z."/>
            <person name="Cheng S."/>
            <person name="Spooner D."/>
            <person name="Van Deynze A."/>
            <person name="Simon P."/>
        </authorList>
    </citation>
    <scope>NUCLEOTIDE SEQUENCE</scope>
    <source>
        <tissue evidence="2">Leaf</tissue>
    </source>
</reference>
<evidence type="ECO:0000313" key="2">
    <source>
        <dbReference type="EMBL" id="WOH14139.1"/>
    </source>
</evidence>
<dbReference type="Proteomes" id="UP000077755">
    <property type="component" value="Chromosome 9"/>
</dbReference>
<protein>
    <submittedName>
        <fullName evidence="2">Uncharacterized protein</fullName>
    </submittedName>
</protein>
<organism evidence="2 3">
    <name type="scientific">Daucus carota subsp. sativus</name>
    <name type="common">Carrot</name>
    <dbReference type="NCBI Taxonomy" id="79200"/>
    <lineage>
        <taxon>Eukaryota</taxon>
        <taxon>Viridiplantae</taxon>
        <taxon>Streptophyta</taxon>
        <taxon>Embryophyta</taxon>
        <taxon>Tracheophyta</taxon>
        <taxon>Spermatophyta</taxon>
        <taxon>Magnoliopsida</taxon>
        <taxon>eudicotyledons</taxon>
        <taxon>Gunneridae</taxon>
        <taxon>Pentapetalae</taxon>
        <taxon>asterids</taxon>
        <taxon>campanulids</taxon>
        <taxon>Apiales</taxon>
        <taxon>Apiaceae</taxon>
        <taxon>Apioideae</taxon>
        <taxon>Scandiceae</taxon>
        <taxon>Daucinae</taxon>
        <taxon>Daucus</taxon>
        <taxon>Daucus sect. Daucus</taxon>
    </lineage>
</organism>
<feature type="compositionally biased region" description="Acidic residues" evidence="1">
    <location>
        <begin position="8"/>
        <end position="19"/>
    </location>
</feature>
<feature type="compositionally biased region" description="Basic and acidic residues" evidence="1">
    <location>
        <begin position="20"/>
        <end position="29"/>
    </location>
</feature>
<proteinExistence type="predicted"/>
<evidence type="ECO:0000256" key="1">
    <source>
        <dbReference type="SAM" id="MobiDB-lite"/>
    </source>
</evidence>
<dbReference type="AlphaFoldDB" id="A0A175YDC5"/>
<accession>A0A175YDC5</accession>
<feature type="region of interest" description="Disordered" evidence="1">
    <location>
        <begin position="1"/>
        <end position="50"/>
    </location>
</feature>
<keyword evidence="3" id="KW-1185">Reference proteome</keyword>
<name>A0A175YDC5_DAUCS</name>
<evidence type="ECO:0000313" key="3">
    <source>
        <dbReference type="Proteomes" id="UP000077755"/>
    </source>
</evidence>
<dbReference type="Gramene" id="KZM81619">
    <property type="protein sequence ID" value="KZM81619"/>
    <property type="gene ID" value="DCAR_029232"/>
</dbReference>
<gene>
    <name evidence="2" type="ORF">DCAR_0933655</name>
</gene>
<feature type="compositionally biased region" description="Acidic residues" evidence="1">
    <location>
        <begin position="31"/>
        <end position="49"/>
    </location>
</feature>
<reference evidence="2" key="2">
    <citation type="submission" date="2022-03" db="EMBL/GenBank/DDBJ databases">
        <title>Draft title - Genomic analysis of global carrot germplasm unveils the trajectory of domestication and the origin of high carotenoid orange carrot.</title>
        <authorList>
            <person name="Iorizzo M."/>
            <person name="Ellison S."/>
            <person name="Senalik D."/>
            <person name="Macko-Podgorni A."/>
            <person name="Grzebelus D."/>
            <person name="Bostan H."/>
            <person name="Rolling W."/>
            <person name="Curaba J."/>
            <person name="Simon P."/>
        </authorList>
    </citation>
    <scope>NUCLEOTIDE SEQUENCE</scope>
    <source>
        <tissue evidence="2">Leaf</tissue>
    </source>
</reference>